<dbReference type="PIRSF" id="PIRSF006288">
    <property type="entry name" value="PII_uridyltransf"/>
    <property type="match status" value="1"/>
</dbReference>
<comment type="caution">
    <text evidence="11">The sequence shown here is derived from an EMBL/GenBank/DDBJ whole genome shotgun (WGS) entry which is preliminary data.</text>
</comment>
<comment type="caution">
    <text evidence="7">Lacks conserved residue(s) required for the propagation of feature annotation.</text>
</comment>
<evidence type="ECO:0000256" key="2">
    <source>
        <dbReference type="ARBA" id="ARBA00022695"/>
    </source>
</evidence>
<keyword evidence="4 7" id="KW-0378">Hydrolase</keyword>
<dbReference type="Pfam" id="PF01842">
    <property type="entry name" value="ACT"/>
    <property type="match status" value="1"/>
</dbReference>
<comment type="catalytic activity">
    <reaction evidence="7">
        <text>[protein-PII]-L-tyrosine + UTP = [protein-PII]-uridylyl-L-tyrosine + diphosphate</text>
        <dbReference type="Rhea" id="RHEA:13673"/>
        <dbReference type="Rhea" id="RHEA-COMP:12147"/>
        <dbReference type="Rhea" id="RHEA-COMP:12148"/>
        <dbReference type="ChEBI" id="CHEBI:33019"/>
        <dbReference type="ChEBI" id="CHEBI:46398"/>
        <dbReference type="ChEBI" id="CHEBI:46858"/>
        <dbReference type="ChEBI" id="CHEBI:90602"/>
        <dbReference type="EC" id="2.7.7.59"/>
    </reaction>
</comment>
<dbReference type="InterPro" id="IPR002912">
    <property type="entry name" value="ACT_dom"/>
</dbReference>
<evidence type="ECO:0000259" key="9">
    <source>
        <dbReference type="PROSITE" id="PS51671"/>
    </source>
</evidence>
<evidence type="ECO:0000313" key="12">
    <source>
        <dbReference type="Proteomes" id="UP000609121"/>
    </source>
</evidence>
<dbReference type="InterPro" id="IPR003607">
    <property type="entry name" value="HD/PDEase_dom"/>
</dbReference>
<comment type="activity regulation">
    <text evidence="7">Uridylyltransferase (UTase) activity is inhibited by glutamine, while glutamine activates uridylyl-removing (UR) activity.</text>
</comment>
<dbReference type="SMART" id="SM00471">
    <property type="entry name" value="HDc"/>
    <property type="match status" value="1"/>
</dbReference>
<dbReference type="CDD" id="cd05401">
    <property type="entry name" value="NT_GlnE_GlnD_like"/>
    <property type="match status" value="1"/>
</dbReference>
<dbReference type="SUPFAM" id="SSF55021">
    <property type="entry name" value="ACT-like"/>
    <property type="match status" value="2"/>
</dbReference>
<dbReference type="InterPro" id="IPR006674">
    <property type="entry name" value="HD_domain"/>
</dbReference>
<dbReference type="GO" id="GO:0008773">
    <property type="term" value="F:[protein-PII] uridylyltransferase activity"/>
    <property type="evidence" value="ECO:0007669"/>
    <property type="project" value="UniProtKB-UniRule"/>
</dbReference>
<feature type="domain" description="ACT" evidence="9">
    <location>
        <begin position="900"/>
        <end position="978"/>
    </location>
</feature>
<evidence type="ECO:0000256" key="4">
    <source>
        <dbReference type="ARBA" id="ARBA00022801"/>
    </source>
</evidence>
<accession>A0A8J7CWP8</accession>
<dbReference type="NCBIfam" id="TIGR01693">
    <property type="entry name" value="UTase_glnD"/>
    <property type="match status" value="1"/>
</dbReference>
<dbReference type="InterPro" id="IPR045865">
    <property type="entry name" value="ACT-like_dom_sf"/>
</dbReference>
<dbReference type="Gene3D" id="1.10.3090.10">
    <property type="entry name" value="cca-adding enzyme, domain 2"/>
    <property type="match status" value="1"/>
</dbReference>
<proteinExistence type="inferred from homology"/>
<dbReference type="Gene3D" id="3.30.460.10">
    <property type="entry name" value="Beta Polymerase, domain 2"/>
    <property type="match status" value="1"/>
</dbReference>
<dbReference type="GO" id="GO:0006808">
    <property type="term" value="P:regulation of nitrogen utilization"/>
    <property type="evidence" value="ECO:0007669"/>
    <property type="project" value="UniProtKB-UniRule"/>
</dbReference>
<feature type="compositionally biased region" description="Low complexity" evidence="8">
    <location>
        <begin position="1"/>
        <end position="24"/>
    </location>
</feature>
<keyword evidence="1 7" id="KW-0808">Transferase</keyword>
<keyword evidence="12" id="KW-1185">Reference proteome</keyword>
<dbReference type="SUPFAM" id="SSF81301">
    <property type="entry name" value="Nucleotidyltransferase"/>
    <property type="match status" value="1"/>
</dbReference>
<comment type="function">
    <text evidence="7">Modifies, by uridylylation and deuridylylation, the PII regulatory proteins (GlnB and homologs), in response to the nitrogen status of the cell that GlnD senses through the glutamine level. Under low glutamine levels, catalyzes the conversion of the PII proteins and UTP to PII-UMP and PPi, while under higher glutamine levels, GlnD hydrolyzes PII-UMP to PII and UMP (deuridylylation). Thus, controls uridylylation state and activity of the PII proteins, and plays an important role in the regulation of nitrogen metabolism.</text>
</comment>
<dbReference type="Pfam" id="PF01966">
    <property type="entry name" value="HD"/>
    <property type="match status" value="1"/>
</dbReference>
<comment type="catalytic activity">
    <reaction evidence="7">
        <text>[protein-PII]-uridylyl-L-tyrosine + H2O = [protein-PII]-L-tyrosine + UMP + H(+)</text>
        <dbReference type="Rhea" id="RHEA:48600"/>
        <dbReference type="Rhea" id="RHEA-COMP:12147"/>
        <dbReference type="Rhea" id="RHEA-COMP:12148"/>
        <dbReference type="ChEBI" id="CHEBI:15377"/>
        <dbReference type="ChEBI" id="CHEBI:15378"/>
        <dbReference type="ChEBI" id="CHEBI:46858"/>
        <dbReference type="ChEBI" id="CHEBI:57865"/>
        <dbReference type="ChEBI" id="CHEBI:90602"/>
    </reaction>
</comment>
<evidence type="ECO:0000259" key="10">
    <source>
        <dbReference type="PROSITE" id="PS51831"/>
    </source>
</evidence>
<dbReference type="PANTHER" id="PTHR47320:SF1">
    <property type="entry name" value="BIFUNCTIONAL URIDYLYLTRANSFERASE_URIDYLYL-REMOVING ENZYME"/>
    <property type="match status" value="1"/>
</dbReference>
<dbReference type="InterPro" id="IPR043519">
    <property type="entry name" value="NT_sf"/>
</dbReference>
<sequence length="978" mass="109784">MPGPSRARPARSASCRTAPTAAAWPSPPSAATPFPSSNRLPPVLAQPVPDRSLLRIDAYIPPADLILPPDEIFDIARIHAALDNLAEEAGDSRGLQQGAVEILMLARKGGDNAIAQAIARAPLQSGRAVRSYAYLMDCITRTVFEIASRYLHPAQSRSQLTGLAMLSVGGYGRAEMAPHSDVDLLFLTPAKPSAWAESVIESCLYILWDLRLKIGHSTRSVQETLIRAKGDITIRTAVLETRYLIGNPELADQLVDRLRTQLFAKTGPEFVAAKLEERALRHRKQGGQRYVVEPNVKEGKGGLRDLQSLFWIAKYLHAVDDAADLVDLGVFTQDEFDRFDRAERFLMAVRNQLHLIAGRAMDQLTFDLQVEVAEDLGYVDRGGRRAVEHFMQDYFRHATTVGELTRIFLTQIEATHVTKTSFIENIRNFGRKAKVSDGFEIQHGRLRHAEDAGFLADPLNFLRMFEEALDTGLLIHPDTMRLVAANLHLIDAKMRADAEANAIFLRLLLDHGNPERALRRMNELGVLGAFIPEFQPVVAMMQFNMYHQYTVDEHTIQCISTMAEIERGELKDALPAATRIMTEGQVNRRVLYLAMFFHDIGKGRKEDHAILGARIARKVAPRFGLDEQECETIEWLVRQHLLMSDMAQKRDLSDPRTIRDFSRAVQTKRRLDLLLVLTCCDIMGVGPGVWNNWKATLLRRLYALTETALATGLEHLNRDALLPEAKSRLAETLKGWPEDKLEAELERHYPPYWQGLATSTQAIFARLLDGLGNDEIRLELAADDNLDATQCCFAMQDHPGIFARLTGALALVGANIVDARSFTTKDGYATATFWIQDADGHPYDPDRMGRLRSMIHKTLLGEVVAREAIKSRDKIKKRERKFEVPTRITFDNDGSEIYSIIEVDTRDRPGLLFDLSRTFANNHVYIASAQIASYGAQAVDTFYVKDMFGLKIVSRSRQESLSRKLEEAIRKGAMRATE</sequence>
<comment type="cofactor">
    <cofactor evidence="7">
        <name>Mg(2+)</name>
        <dbReference type="ChEBI" id="CHEBI:18420"/>
    </cofactor>
</comment>
<dbReference type="Proteomes" id="UP000609121">
    <property type="component" value="Unassembled WGS sequence"/>
</dbReference>
<keyword evidence="2 7" id="KW-0548">Nucleotidyltransferase</keyword>
<dbReference type="EMBL" id="JACVXA010000015">
    <property type="protein sequence ID" value="MBE3638037.1"/>
    <property type="molecule type" value="Genomic_DNA"/>
</dbReference>
<evidence type="ECO:0000256" key="1">
    <source>
        <dbReference type="ARBA" id="ARBA00022679"/>
    </source>
</evidence>
<dbReference type="SUPFAM" id="SSF81593">
    <property type="entry name" value="Nucleotidyltransferase substrate binding subunit/domain"/>
    <property type="match status" value="1"/>
</dbReference>
<evidence type="ECO:0000256" key="5">
    <source>
        <dbReference type="ARBA" id="ARBA00022842"/>
    </source>
</evidence>
<dbReference type="EC" id="3.1.4.-" evidence="7"/>
<dbReference type="SUPFAM" id="SSF81891">
    <property type="entry name" value="Poly A polymerase C-terminal region-like"/>
    <property type="match status" value="1"/>
</dbReference>
<dbReference type="PROSITE" id="PS51831">
    <property type="entry name" value="HD"/>
    <property type="match status" value="1"/>
</dbReference>
<evidence type="ECO:0000256" key="6">
    <source>
        <dbReference type="ARBA" id="ARBA00023268"/>
    </source>
</evidence>
<feature type="domain" description="ACT" evidence="9">
    <location>
        <begin position="790"/>
        <end position="866"/>
    </location>
</feature>
<name>A0A8J7CWP8_9RHOB</name>
<feature type="region of interest" description="Disordered" evidence="8">
    <location>
        <begin position="1"/>
        <end position="42"/>
    </location>
</feature>
<keyword evidence="5 7" id="KW-0460">Magnesium</keyword>
<comment type="similarity">
    <text evidence="7">Belongs to the GlnD family.</text>
</comment>
<dbReference type="PROSITE" id="PS51671">
    <property type="entry name" value="ACT"/>
    <property type="match status" value="2"/>
</dbReference>
<dbReference type="Pfam" id="PF24931">
    <property type="entry name" value="ACT_ACR9_3rd"/>
    <property type="match status" value="1"/>
</dbReference>
<feature type="domain" description="HD" evidence="10">
    <location>
        <begin position="551"/>
        <end position="674"/>
    </location>
</feature>
<organism evidence="11 12">
    <name type="scientific">Mangrovicoccus algicola</name>
    <dbReference type="NCBI Taxonomy" id="2771008"/>
    <lineage>
        <taxon>Bacteria</taxon>
        <taxon>Pseudomonadati</taxon>
        <taxon>Pseudomonadota</taxon>
        <taxon>Alphaproteobacteria</taxon>
        <taxon>Rhodobacterales</taxon>
        <taxon>Paracoccaceae</taxon>
        <taxon>Mangrovicoccus</taxon>
    </lineage>
</organism>
<evidence type="ECO:0000256" key="7">
    <source>
        <dbReference type="HAMAP-Rule" id="MF_00277"/>
    </source>
</evidence>
<dbReference type="InterPro" id="IPR013546">
    <property type="entry name" value="PII_UdlTrfase/GS_AdlTrfase"/>
</dbReference>
<dbReference type="GO" id="GO:0008081">
    <property type="term" value="F:phosphoric diester hydrolase activity"/>
    <property type="evidence" value="ECO:0007669"/>
    <property type="project" value="UniProtKB-UniRule"/>
</dbReference>
<protein>
    <recommendedName>
        <fullName evidence="7">Bifunctional uridylyltransferase/uridylyl-removing enzyme</fullName>
        <shortName evidence="7">UTase/UR</shortName>
    </recommendedName>
    <alternativeName>
        <fullName evidence="7">Bifunctional [protein-PII] modification enzyme</fullName>
    </alternativeName>
    <alternativeName>
        <fullName evidence="7">Bifunctional nitrogen sensor protein</fullName>
    </alternativeName>
    <domain>
        <recommendedName>
            <fullName evidence="7">[Protein-PII] uridylyltransferase</fullName>
            <shortName evidence="7">PII uridylyltransferase</shortName>
            <shortName evidence="7">UTase</shortName>
            <ecNumber evidence="7">2.7.7.59</ecNumber>
        </recommendedName>
    </domain>
    <domain>
        <recommendedName>
            <fullName evidence="7">[Protein-PII]-UMP uridylyl-removing enzyme</fullName>
            <shortName evidence="7">UR</shortName>
            <ecNumber evidence="7">3.1.4.-</ecNumber>
        </recommendedName>
    </domain>
</protein>
<keyword evidence="6 7" id="KW-0511">Multifunctional enzyme</keyword>
<evidence type="ECO:0000256" key="8">
    <source>
        <dbReference type="SAM" id="MobiDB-lite"/>
    </source>
</evidence>
<evidence type="ECO:0000313" key="11">
    <source>
        <dbReference type="EMBL" id="MBE3638037.1"/>
    </source>
</evidence>
<dbReference type="PANTHER" id="PTHR47320">
    <property type="entry name" value="BIFUNCTIONAL URIDYLYLTRANSFERASE/URIDYLYL-REMOVING ENZYME"/>
    <property type="match status" value="1"/>
</dbReference>
<dbReference type="HAMAP" id="MF_00277">
    <property type="entry name" value="PII_uridylyl_transf"/>
    <property type="match status" value="1"/>
</dbReference>
<gene>
    <name evidence="7" type="primary">glnD</name>
    <name evidence="11" type="ORF">ICN82_07455</name>
</gene>
<dbReference type="EC" id="2.7.7.59" evidence="7"/>
<comment type="domain">
    <text evidence="7">Has four distinct domains: an N-terminal nucleotidyltransferase (NT) domain responsible for UTase activity, a central HD domain that encodes UR activity, and two C-terminal ACT domains that seem to have a role in glutamine sensing.</text>
</comment>
<dbReference type="Pfam" id="PF08335">
    <property type="entry name" value="GlnD_UR_UTase"/>
    <property type="match status" value="1"/>
</dbReference>
<dbReference type="CDD" id="cd04900">
    <property type="entry name" value="ACT_UUR-like_1"/>
    <property type="match status" value="1"/>
</dbReference>
<feature type="region of interest" description="Uridylyltransferase" evidence="7">
    <location>
        <begin position="1"/>
        <end position="434"/>
    </location>
</feature>
<dbReference type="AlphaFoldDB" id="A0A8J7CWP8"/>
<dbReference type="NCBIfam" id="NF003467">
    <property type="entry name" value="PRK05092.1"/>
    <property type="match status" value="1"/>
</dbReference>
<dbReference type="CDD" id="cd00077">
    <property type="entry name" value="HDc"/>
    <property type="match status" value="1"/>
</dbReference>
<dbReference type="CDD" id="cd04899">
    <property type="entry name" value="ACT_ACR-UUR-like_2"/>
    <property type="match status" value="1"/>
</dbReference>
<keyword evidence="3" id="KW-0677">Repeat</keyword>
<evidence type="ECO:0000256" key="3">
    <source>
        <dbReference type="ARBA" id="ARBA00022737"/>
    </source>
</evidence>
<dbReference type="InterPro" id="IPR010043">
    <property type="entry name" value="UTase/UR"/>
</dbReference>
<reference evidence="11" key="1">
    <citation type="submission" date="2020-09" db="EMBL/GenBank/DDBJ databases">
        <title>A novel bacterium of genus Mangrovicoccus, isolated from South China Sea.</title>
        <authorList>
            <person name="Huang H."/>
            <person name="Mo K."/>
            <person name="Hu Y."/>
        </authorList>
    </citation>
    <scope>NUCLEOTIDE SEQUENCE</scope>
    <source>
        <strain evidence="11">HB182678</strain>
    </source>
</reference>